<protein>
    <submittedName>
        <fullName evidence="1">Uncharacterized protein</fullName>
    </submittedName>
</protein>
<comment type="caution">
    <text evidence="1">The sequence shown here is derived from an EMBL/GenBank/DDBJ whole genome shotgun (WGS) entry which is preliminary data.</text>
</comment>
<evidence type="ECO:0000313" key="2">
    <source>
        <dbReference type="Proteomes" id="UP000790377"/>
    </source>
</evidence>
<organism evidence="1 2">
    <name type="scientific">Hygrophoropsis aurantiaca</name>
    <dbReference type="NCBI Taxonomy" id="72124"/>
    <lineage>
        <taxon>Eukaryota</taxon>
        <taxon>Fungi</taxon>
        <taxon>Dikarya</taxon>
        <taxon>Basidiomycota</taxon>
        <taxon>Agaricomycotina</taxon>
        <taxon>Agaricomycetes</taxon>
        <taxon>Agaricomycetidae</taxon>
        <taxon>Boletales</taxon>
        <taxon>Coniophorineae</taxon>
        <taxon>Hygrophoropsidaceae</taxon>
        <taxon>Hygrophoropsis</taxon>
    </lineage>
</organism>
<keyword evidence="2" id="KW-1185">Reference proteome</keyword>
<sequence>MVLYRPGAPPSTRTVVNEDADIGATETDAASVASSTDVTLYQSSSDVAGHLSSTRVVQTASALTATRHDRVTNQRVEGWRSDVSSYTWPSASSTAIYIAPATPRAGNPSRDHCRSTTSGQLCDSYSQPPAYTSQPATSYPSFPSGNSGIDIDISSQRNPRRVVRLAATRQGDRNGWVRSGGGQTAGGSAASRVKVVRHGVTYERVQNTTVRTPDNANAVTHYYEGSRAIQHVTNYGGLVTNNVYIH</sequence>
<gene>
    <name evidence="1" type="ORF">BJ138DRAFT_145901</name>
</gene>
<proteinExistence type="predicted"/>
<dbReference type="EMBL" id="MU267727">
    <property type="protein sequence ID" value="KAH7910099.1"/>
    <property type="molecule type" value="Genomic_DNA"/>
</dbReference>
<name>A0ACB8AAK6_9AGAM</name>
<evidence type="ECO:0000313" key="1">
    <source>
        <dbReference type="EMBL" id="KAH7910099.1"/>
    </source>
</evidence>
<dbReference type="Proteomes" id="UP000790377">
    <property type="component" value="Unassembled WGS sequence"/>
</dbReference>
<reference evidence="1" key="1">
    <citation type="journal article" date="2021" name="New Phytol.">
        <title>Evolutionary innovations through gain and loss of genes in the ectomycorrhizal Boletales.</title>
        <authorList>
            <person name="Wu G."/>
            <person name="Miyauchi S."/>
            <person name="Morin E."/>
            <person name="Kuo A."/>
            <person name="Drula E."/>
            <person name="Varga T."/>
            <person name="Kohler A."/>
            <person name="Feng B."/>
            <person name="Cao Y."/>
            <person name="Lipzen A."/>
            <person name="Daum C."/>
            <person name="Hundley H."/>
            <person name="Pangilinan J."/>
            <person name="Johnson J."/>
            <person name="Barry K."/>
            <person name="LaButti K."/>
            <person name="Ng V."/>
            <person name="Ahrendt S."/>
            <person name="Min B."/>
            <person name="Choi I.G."/>
            <person name="Park H."/>
            <person name="Plett J.M."/>
            <person name="Magnuson J."/>
            <person name="Spatafora J.W."/>
            <person name="Nagy L.G."/>
            <person name="Henrissat B."/>
            <person name="Grigoriev I.V."/>
            <person name="Yang Z.L."/>
            <person name="Xu J."/>
            <person name="Martin F.M."/>
        </authorList>
    </citation>
    <scope>NUCLEOTIDE SEQUENCE</scope>
    <source>
        <strain evidence="1">ATCC 28755</strain>
    </source>
</reference>
<accession>A0ACB8AAK6</accession>